<reference evidence="3 4" key="1">
    <citation type="submission" date="2020-10" db="EMBL/GenBank/DDBJ databases">
        <title>Janibacter indicus TT2 genome sequence.</title>
        <authorList>
            <person name="Lee K."/>
            <person name="Ganzorig M."/>
        </authorList>
    </citation>
    <scope>NUCLEOTIDE SEQUENCE [LARGE SCALE GENOMIC DNA]</scope>
    <source>
        <strain evidence="3 4">TT2</strain>
    </source>
</reference>
<protein>
    <submittedName>
        <fullName evidence="3">VOC family protein</fullName>
    </submittedName>
</protein>
<feature type="domain" description="VOC" evidence="2">
    <location>
        <begin position="2"/>
        <end position="111"/>
    </location>
</feature>
<dbReference type="InterPro" id="IPR029068">
    <property type="entry name" value="Glyas_Bleomycin-R_OHBP_Dase"/>
</dbReference>
<gene>
    <name evidence="3" type="ORF">IGS73_17165</name>
</gene>
<dbReference type="Gene3D" id="3.10.180.10">
    <property type="entry name" value="2,3-Dihydroxybiphenyl 1,2-Dioxygenase, domain 1"/>
    <property type="match status" value="1"/>
</dbReference>
<evidence type="ECO:0000259" key="2">
    <source>
        <dbReference type="PROSITE" id="PS51819"/>
    </source>
</evidence>
<dbReference type="EMBL" id="CP062789">
    <property type="protein sequence ID" value="QOK22749.1"/>
    <property type="molecule type" value="Genomic_DNA"/>
</dbReference>
<dbReference type="CDD" id="cd06587">
    <property type="entry name" value="VOC"/>
    <property type="match status" value="1"/>
</dbReference>
<name>A0A7L9J046_9MICO</name>
<dbReference type="PROSITE" id="PS51819">
    <property type="entry name" value="VOC"/>
    <property type="match status" value="1"/>
</dbReference>
<sequence length="113" mass="12134">MGTDLFAGVAVSDLPRAIDWYERLLGDVESFDPNDTERVWNVAEHGHVYAVVDPERAGRSLLTLFVADLDTFLAAAAGRDVVPEQQETYDNGVRKASFADPDGNEVGIGGGPA</sequence>
<evidence type="ECO:0000256" key="1">
    <source>
        <dbReference type="SAM" id="MobiDB-lite"/>
    </source>
</evidence>
<dbReference type="RefSeq" id="WP_192911120.1">
    <property type="nucleotide sequence ID" value="NZ_CP062789.1"/>
</dbReference>
<dbReference type="SUPFAM" id="SSF54593">
    <property type="entry name" value="Glyoxalase/Bleomycin resistance protein/Dihydroxybiphenyl dioxygenase"/>
    <property type="match status" value="1"/>
</dbReference>
<dbReference type="Pfam" id="PF00903">
    <property type="entry name" value="Glyoxalase"/>
    <property type="match status" value="1"/>
</dbReference>
<evidence type="ECO:0000313" key="4">
    <source>
        <dbReference type="Proteomes" id="UP000593998"/>
    </source>
</evidence>
<dbReference type="AlphaFoldDB" id="A0A7L9J046"/>
<feature type="region of interest" description="Disordered" evidence="1">
    <location>
        <begin position="94"/>
        <end position="113"/>
    </location>
</feature>
<dbReference type="InterPro" id="IPR004360">
    <property type="entry name" value="Glyas_Fos-R_dOase_dom"/>
</dbReference>
<evidence type="ECO:0000313" key="3">
    <source>
        <dbReference type="EMBL" id="QOK22749.1"/>
    </source>
</evidence>
<dbReference type="InterPro" id="IPR037523">
    <property type="entry name" value="VOC_core"/>
</dbReference>
<organism evidence="3 4">
    <name type="scientific">Janibacter indicus</name>
    <dbReference type="NCBI Taxonomy" id="857417"/>
    <lineage>
        <taxon>Bacteria</taxon>
        <taxon>Bacillati</taxon>
        <taxon>Actinomycetota</taxon>
        <taxon>Actinomycetes</taxon>
        <taxon>Micrococcales</taxon>
        <taxon>Intrasporangiaceae</taxon>
        <taxon>Janibacter</taxon>
    </lineage>
</organism>
<accession>A0A7L9J046</accession>
<dbReference type="Proteomes" id="UP000593998">
    <property type="component" value="Chromosome"/>
</dbReference>
<proteinExistence type="predicted"/>